<keyword evidence="2 5" id="KW-0808">Transferase</keyword>
<evidence type="ECO:0000256" key="3">
    <source>
        <dbReference type="ARBA" id="ARBA00023315"/>
    </source>
</evidence>
<evidence type="ECO:0000256" key="1">
    <source>
        <dbReference type="ARBA" id="ARBA00008694"/>
    </source>
</evidence>
<feature type="domain" description="N-acetyltransferase" evidence="4">
    <location>
        <begin position="1"/>
        <end position="115"/>
    </location>
</feature>
<organism evidence="5 6">
    <name type="scientific">Alkalitalea saponilacus</name>
    <dbReference type="NCBI Taxonomy" id="889453"/>
    <lineage>
        <taxon>Bacteria</taxon>
        <taxon>Pseudomonadati</taxon>
        <taxon>Bacteroidota</taxon>
        <taxon>Bacteroidia</taxon>
        <taxon>Marinilabiliales</taxon>
        <taxon>Marinilabiliaceae</taxon>
        <taxon>Alkalitalea</taxon>
    </lineage>
</organism>
<dbReference type="PANTHER" id="PTHR10545">
    <property type="entry name" value="DIAMINE N-ACETYLTRANSFERASE"/>
    <property type="match status" value="1"/>
</dbReference>
<dbReference type="CDD" id="cd04301">
    <property type="entry name" value="NAT_SF"/>
    <property type="match status" value="1"/>
</dbReference>
<dbReference type="AlphaFoldDB" id="A0A1T5HS41"/>
<dbReference type="STRING" id="889453.SAMN03080601_02769"/>
<gene>
    <name evidence="5" type="ORF">SAMN03080601_02769</name>
</gene>
<name>A0A1T5HS41_9BACT</name>
<accession>A0A1T5HS41</accession>
<sequence>MVNSVEQMEAESDFINGFVVLNETKTIIGYVTYFFAYYTWIGKSMYMDDLYVKRDFRGSGIGTKLIKKVIEKAKSDKCNKLRWQVSEWNQPAIDFYKNLGATVDSVESNCDLSLS</sequence>
<dbReference type="Pfam" id="PF00583">
    <property type="entry name" value="Acetyltransf_1"/>
    <property type="match status" value="1"/>
</dbReference>
<evidence type="ECO:0000313" key="5">
    <source>
        <dbReference type="EMBL" id="SKC23495.1"/>
    </source>
</evidence>
<dbReference type="PROSITE" id="PS51186">
    <property type="entry name" value="GNAT"/>
    <property type="match status" value="1"/>
</dbReference>
<evidence type="ECO:0000259" key="4">
    <source>
        <dbReference type="PROSITE" id="PS51186"/>
    </source>
</evidence>
<dbReference type="SUPFAM" id="SSF55729">
    <property type="entry name" value="Acyl-CoA N-acyltransferases (Nat)"/>
    <property type="match status" value="1"/>
</dbReference>
<proteinExistence type="inferred from homology"/>
<comment type="similarity">
    <text evidence="1">Belongs to the acetyltransferase family.</text>
</comment>
<dbReference type="Gene3D" id="3.40.630.30">
    <property type="match status" value="1"/>
</dbReference>
<evidence type="ECO:0000256" key="2">
    <source>
        <dbReference type="ARBA" id="ARBA00022679"/>
    </source>
</evidence>
<keyword evidence="6" id="KW-1185">Reference proteome</keyword>
<dbReference type="InterPro" id="IPR016181">
    <property type="entry name" value="Acyl_CoA_acyltransferase"/>
</dbReference>
<dbReference type="EMBL" id="FUYV01000017">
    <property type="protein sequence ID" value="SKC23495.1"/>
    <property type="molecule type" value="Genomic_DNA"/>
</dbReference>
<dbReference type="InterPro" id="IPR000182">
    <property type="entry name" value="GNAT_dom"/>
</dbReference>
<keyword evidence="3" id="KW-0012">Acyltransferase</keyword>
<protein>
    <submittedName>
        <fullName evidence="5">Acetyltransferase (GNAT) family protein</fullName>
    </submittedName>
</protein>
<dbReference type="FunFam" id="3.40.630.30:FF:000064">
    <property type="entry name" value="GNAT family acetyltransferase"/>
    <property type="match status" value="1"/>
</dbReference>
<reference evidence="5 6" key="1">
    <citation type="submission" date="2017-02" db="EMBL/GenBank/DDBJ databases">
        <authorList>
            <person name="Peterson S.W."/>
        </authorList>
    </citation>
    <scope>NUCLEOTIDE SEQUENCE [LARGE SCALE GENOMIC DNA]</scope>
    <source>
        <strain evidence="5 6">DSM 24412</strain>
    </source>
</reference>
<dbReference type="InterPro" id="IPR051016">
    <property type="entry name" value="Diverse_Substrate_AcTransf"/>
</dbReference>
<evidence type="ECO:0000313" key="6">
    <source>
        <dbReference type="Proteomes" id="UP000191055"/>
    </source>
</evidence>
<dbReference type="GO" id="GO:0008080">
    <property type="term" value="F:N-acetyltransferase activity"/>
    <property type="evidence" value="ECO:0007669"/>
    <property type="project" value="UniProtKB-ARBA"/>
</dbReference>
<dbReference type="Proteomes" id="UP000191055">
    <property type="component" value="Unassembled WGS sequence"/>
</dbReference>
<dbReference type="PANTHER" id="PTHR10545:SF29">
    <property type="entry name" value="GH14572P-RELATED"/>
    <property type="match status" value="1"/>
</dbReference>